<reference evidence="4" key="2">
    <citation type="submission" date="2015-08" db="EMBL/GenBank/DDBJ databases">
        <title>Draft Genome Sequence of a Heterotrophic Facultative Anaerobic Bacterium Ardenticatena maritima Strain 110S.</title>
        <authorList>
            <person name="Kawaichi S."/>
            <person name="Yoshida T."/>
            <person name="Sako Y."/>
            <person name="Nakamura R."/>
        </authorList>
    </citation>
    <scope>NUCLEOTIDE SEQUENCE [LARGE SCALE GENOMIC DNA]</scope>
    <source>
        <strain evidence="4">110S</strain>
    </source>
</reference>
<dbReference type="Proteomes" id="UP000037784">
    <property type="component" value="Unassembled WGS sequence"/>
</dbReference>
<evidence type="ECO:0000313" key="3">
    <source>
        <dbReference type="EMBL" id="GAP64496.1"/>
    </source>
</evidence>
<comment type="caution">
    <text evidence="3">The sequence shown here is derived from an EMBL/GenBank/DDBJ whole genome shotgun (WGS) entry which is preliminary data.</text>
</comment>
<dbReference type="PANTHER" id="PTHR42831:SF1">
    <property type="entry name" value="FE-S PROTEIN MATURATION AUXILIARY FACTOR YITW"/>
    <property type="match status" value="1"/>
</dbReference>
<proteinExistence type="predicted"/>
<dbReference type="STRING" id="872965.SE16_05835"/>
<accession>A0A0M8KC08</accession>
<dbReference type="AlphaFoldDB" id="A0A0M8KC08"/>
<evidence type="ECO:0000259" key="2">
    <source>
        <dbReference type="Pfam" id="PF01883"/>
    </source>
</evidence>
<protein>
    <recommendedName>
        <fullName evidence="2">MIP18 family-like domain-containing protein</fullName>
    </recommendedName>
</protein>
<dbReference type="FunCoup" id="A0A0M8KC08">
    <property type="interactions" value="111"/>
</dbReference>
<evidence type="ECO:0000313" key="4">
    <source>
        <dbReference type="Proteomes" id="UP000037784"/>
    </source>
</evidence>
<sequence length="121" mass="13829">MSEETRNEQEQSQNTSQVTPEQLAEAIRENLRQVVDPEIGLDLVTLGLIKHILVEENRVEMHMLLTTPFCPYAPWLVQQAKEKIAQVVPDREVHVEVLPEPWDPSMMEDPGLLGFGPGMEW</sequence>
<dbReference type="SUPFAM" id="SSF117916">
    <property type="entry name" value="Fe-S cluster assembly (FSCA) domain-like"/>
    <property type="match status" value="1"/>
</dbReference>
<feature type="domain" description="MIP18 family-like" evidence="2">
    <location>
        <begin position="25"/>
        <end position="96"/>
    </location>
</feature>
<name>A0A0M8KC08_9CHLR</name>
<reference evidence="3 4" key="1">
    <citation type="journal article" date="2015" name="Genome Announc.">
        <title>Draft Genome Sequence of a Heterotrophic Facultative Anaerobic Thermophilic Bacterium, Ardenticatena maritima Strain 110ST.</title>
        <authorList>
            <person name="Kawaichi S."/>
            <person name="Yoshida T."/>
            <person name="Sako Y."/>
            <person name="Nakamura R."/>
        </authorList>
    </citation>
    <scope>NUCLEOTIDE SEQUENCE [LARGE SCALE GENOMIC DNA]</scope>
    <source>
        <strain evidence="3 4">110S</strain>
    </source>
</reference>
<dbReference type="Pfam" id="PF01883">
    <property type="entry name" value="FeS_assembly_P"/>
    <property type="match status" value="1"/>
</dbReference>
<dbReference type="OrthoDB" id="9805360at2"/>
<dbReference type="RefSeq" id="WP_054494164.1">
    <property type="nucleotide sequence ID" value="NZ_BBZA01000265.1"/>
</dbReference>
<feature type="region of interest" description="Disordered" evidence="1">
    <location>
        <begin position="1"/>
        <end position="21"/>
    </location>
</feature>
<gene>
    <name evidence="3" type="ORF">ARMA_2919</name>
</gene>
<dbReference type="PANTHER" id="PTHR42831">
    <property type="entry name" value="FE-S PROTEIN MATURATION AUXILIARY FACTOR YITW"/>
    <property type="match status" value="1"/>
</dbReference>
<dbReference type="InterPro" id="IPR034904">
    <property type="entry name" value="FSCA_dom_sf"/>
</dbReference>
<dbReference type="EMBL" id="BBZA01000265">
    <property type="protein sequence ID" value="GAP64496.1"/>
    <property type="molecule type" value="Genomic_DNA"/>
</dbReference>
<dbReference type="Gene3D" id="3.30.300.130">
    <property type="entry name" value="Fe-S cluster assembly (FSCA)"/>
    <property type="match status" value="1"/>
</dbReference>
<dbReference type="InParanoid" id="A0A0M8KC08"/>
<feature type="compositionally biased region" description="Polar residues" evidence="1">
    <location>
        <begin position="10"/>
        <end position="20"/>
    </location>
</feature>
<dbReference type="InterPro" id="IPR002744">
    <property type="entry name" value="MIP18-like"/>
</dbReference>
<dbReference type="InterPro" id="IPR052339">
    <property type="entry name" value="Fe-S_Maturation_MIP18"/>
</dbReference>
<organism evidence="3 4">
    <name type="scientific">Ardenticatena maritima</name>
    <dbReference type="NCBI Taxonomy" id="872965"/>
    <lineage>
        <taxon>Bacteria</taxon>
        <taxon>Bacillati</taxon>
        <taxon>Chloroflexota</taxon>
        <taxon>Ardenticatenia</taxon>
        <taxon>Ardenticatenales</taxon>
        <taxon>Ardenticatenaceae</taxon>
        <taxon>Ardenticatena</taxon>
    </lineage>
</organism>
<evidence type="ECO:0000256" key="1">
    <source>
        <dbReference type="SAM" id="MobiDB-lite"/>
    </source>
</evidence>
<keyword evidence="4" id="KW-1185">Reference proteome</keyword>